<name>A0A0F9HMS8_9ZZZZ</name>
<dbReference type="EMBL" id="LAZR01024037">
    <property type="protein sequence ID" value="KKL76462.1"/>
    <property type="molecule type" value="Genomic_DNA"/>
</dbReference>
<protein>
    <submittedName>
        <fullName evidence="1">Uncharacterized protein</fullName>
    </submittedName>
</protein>
<proteinExistence type="predicted"/>
<sequence length="708" mass="78852">VREPGWGEVRGPGNRIFDEQFAKELTEWAGSGSESVIQQVNLLMRAFKTTMDFSATTVQLGITALTHPIVWAKSSVRGIMSSMADPLTWAHANYEALDEAIKFGAAARPTEFMFADAGIASIPTRIPLVGSLFRGSNRAFQWAIIQAQTELWKIYRRGLTTEADLASAAASIRKQTGGLESAALGLGKNQQKLESTAAFAARFLRANTGLLTDLAMKGPRGRIARETLGRFFIAGTTLTIGGNMALNGGKMPNLTDPNKPGWFKIRVSEGSYISLFGPMYPYMRLLAQDADLLARGKITELHVPLKRFVESKAGIPFRTAHNLYLASRGRETNMWGERLPTDPASAAEFTARQFAPIGPEQAAEGLAEGRPEALLEAGGLNVTPVSPYGKLLEEWERLRGTGSIPDRPFNFETDFNTAEQDERLAPFIEAVRERSSRRGTEGAQRAERISAVRLDLEERLDLPLLAQGIAQGKPRAASEFAYAWDDYTQQMVGVYASEYLGLESNRQTEEGRLLQAYQQIEMRDFRDPETLEVDRDAFFAAKDSAFSALPPDLQLSIEGNIRSENPAVQEAEAQIKEAKRLRSEFYEMPKYLDPGKTNAEMLAYEDRLTEFMAFVVEELARAQREFGEDFSLTRPEAAIILGERDFGDKQLGEDAALIFRGKVKRNPERLEFLDTHQEVLARFFPNLYRLKAARETLSDELFEAVITK</sequence>
<dbReference type="AlphaFoldDB" id="A0A0F9HMS8"/>
<comment type="caution">
    <text evidence="1">The sequence shown here is derived from an EMBL/GenBank/DDBJ whole genome shotgun (WGS) entry which is preliminary data.</text>
</comment>
<reference evidence="1" key="1">
    <citation type="journal article" date="2015" name="Nature">
        <title>Complex archaea that bridge the gap between prokaryotes and eukaryotes.</title>
        <authorList>
            <person name="Spang A."/>
            <person name="Saw J.H."/>
            <person name="Jorgensen S.L."/>
            <person name="Zaremba-Niedzwiedzka K."/>
            <person name="Martijn J."/>
            <person name="Lind A.E."/>
            <person name="van Eijk R."/>
            <person name="Schleper C."/>
            <person name="Guy L."/>
            <person name="Ettema T.J."/>
        </authorList>
    </citation>
    <scope>NUCLEOTIDE SEQUENCE</scope>
</reference>
<organism evidence="1">
    <name type="scientific">marine sediment metagenome</name>
    <dbReference type="NCBI Taxonomy" id="412755"/>
    <lineage>
        <taxon>unclassified sequences</taxon>
        <taxon>metagenomes</taxon>
        <taxon>ecological metagenomes</taxon>
    </lineage>
</organism>
<feature type="non-terminal residue" evidence="1">
    <location>
        <position position="1"/>
    </location>
</feature>
<accession>A0A0F9HMS8</accession>
<evidence type="ECO:0000313" key="1">
    <source>
        <dbReference type="EMBL" id="KKL76462.1"/>
    </source>
</evidence>
<gene>
    <name evidence="1" type="ORF">LCGC14_2044650</name>
</gene>